<organism evidence="1 2">
    <name type="scientific">Leucogyrophana mollusca</name>
    <dbReference type="NCBI Taxonomy" id="85980"/>
    <lineage>
        <taxon>Eukaryota</taxon>
        <taxon>Fungi</taxon>
        <taxon>Dikarya</taxon>
        <taxon>Basidiomycota</taxon>
        <taxon>Agaricomycotina</taxon>
        <taxon>Agaricomycetes</taxon>
        <taxon>Agaricomycetidae</taxon>
        <taxon>Boletales</taxon>
        <taxon>Boletales incertae sedis</taxon>
        <taxon>Leucogyrophana</taxon>
    </lineage>
</organism>
<comment type="caution">
    <text evidence="1">The sequence shown here is derived from an EMBL/GenBank/DDBJ whole genome shotgun (WGS) entry which is preliminary data.</text>
</comment>
<name>A0ACB8BMB3_9AGAM</name>
<dbReference type="EMBL" id="MU266383">
    <property type="protein sequence ID" value="KAH7926401.1"/>
    <property type="molecule type" value="Genomic_DNA"/>
</dbReference>
<accession>A0ACB8BMB3</accession>
<evidence type="ECO:0000313" key="2">
    <source>
        <dbReference type="Proteomes" id="UP000790709"/>
    </source>
</evidence>
<keyword evidence="2" id="KW-1185">Reference proteome</keyword>
<evidence type="ECO:0000313" key="1">
    <source>
        <dbReference type="EMBL" id="KAH7926401.1"/>
    </source>
</evidence>
<protein>
    <submittedName>
        <fullName evidence="1">Uncharacterized protein</fullName>
    </submittedName>
</protein>
<sequence>MRTTLAFALLAYLGFAAAASSDPKPSTCPACPASLTEKDVTYLLAKDSQKAVPGEPLFCGYVNKVNEKDQTFCSYNPDGSILDGLSPSCPNKVPVSAENCAKTP</sequence>
<proteinExistence type="predicted"/>
<gene>
    <name evidence="1" type="ORF">BV22DRAFT_1009113</name>
</gene>
<dbReference type="Proteomes" id="UP000790709">
    <property type="component" value="Unassembled WGS sequence"/>
</dbReference>
<reference evidence="1" key="1">
    <citation type="journal article" date="2021" name="New Phytol.">
        <title>Evolutionary innovations through gain and loss of genes in the ectomycorrhizal Boletales.</title>
        <authorList>
            <person name="Wu G."/>
            <person name="Miyauchi S."/>
            <person name="Morin E."/>
            <person name="Kuo A."/>
            <person name="Drula E."/>
            <person name="Varga T."/>
            <person name="Kohler A."/>
            <person name="Feng B."/>
            <person name="Cao Y."/>
            <person name="Lipzen A."/>
            <person name="Daum C."/>
            <person name="Hundley H."/>
            <person name="Pangilinan J."/>
            <person name="Johnson J."/>
            <person name="Barry K."/>
            <person name="LaButti K."/>
            <person name="Ng V."/>
            <person name="Ahrendt S."/>
            <person name="Min B."/>
            <person name="Choi I.G."/>
            <person name="Park H."/>
            <person name="Plett J.M."/>
            <person name="Magnuson J."/>
            <person name="Spatafora J.W."/>
            <person name="Nagy L.G."/>
            <person name="Henrissat B."/>
            <person name="Grigoriev I.V."/>
            <person name="Yang Z.L."/>
            <person name="Xu J."/>
            <person name="Martin F.M."/>
        </authorList>
    </citation>
    <scope>NUCLEOTIDE SEQUENCE</scope>
    <source>
        <strain evidence="1">KUC20120723A-06</strain>
    </source>
</reference>